<evidence type="ECO:0000313" key="1">
    <source>
        <dbReference type="EMBL" id="GAH80598.1"/>
    </source>
</evidence>
<proteinExistence type="predicted"/>
<organism evidence="1">
    <name type="scientific">marine sediment metagenome</name>
    <dbReference type="NCBI Taxonomy" id="412755"/>
    <lineage>
        <taxon>unclassified sequences</taxon>
        <taxon>metagenomes</taxon>
        <taxon>ecological metagenomes</taxon>
    </lineage>
</organism>
<sequence length="49" mass="5331">SCSFYAIKQLSEIGLNPARGKHTAIKEVFLSDYGNDVANWQGATSTPDE</sequence>
<protein>
    <submittedName>
        <fullName evidence="1">Uncharacterized protein</fullName>
    </submittedName>
</protein>
<name>X1KEV9_9ZZZZ</name>
<comment type="caution">
    <text evidence="1">The sequence shown here is derived from an EMBL/GenBank/DDBJ whole genome shotgun (WGS) entry which is preliminary data.</text>
</comment>
<feature type="non-terminal residue" evidence="1">
    <location>
        <position position="1"/>
    </location>
</feature>
<dbReference type="AlphaFoldDB" id="X1KEV9"/>
<gene>
    <name evidence="1" type="ORF">S03H2_57345</name>
</gene>
<accession>X1KEV9</accession>
<reference evidence="1" key="1">
    <citation type="journal article" date="2014" name="Front. Microbiol.">
        <title>High frequency of phylogenetically diverse reductive dehalogenase-homologous genes in deep subseafloor sedimentary metagenomes.</title>
        <authorList>
            <person name="Kawai M."/>
            <person name="Futagami T."/>
            <person name="Toyoda A."/>
            <person name="Takaki Y."/>
            <person name="Nishi S."/>
            <person name="Hori S."/>
            <person name="Arai W."/>
            <person name="Tsubouchi T."/>
            <person name="Morono Y."/>
            <person name="Uchiyama I."/>
            <person name="Ito T."/>
            <person name="Fujiyama A."/>
            <person name="Inagaki F."/>
            <person name="Takami H."/>
        </authorList>
    </citation>
    <scope>NUCLEOTIDE SEQUENCE</scope>
    <source>
        <strain evidence="1">Expedition CK06-06</strain>
    </source>
</reference>
<dbReference type="EMBL" id="BARU01036756">
    <property type="protein sequence ID" value="GAH80598.1"/>
    <property type="molecule type" value="Genomic_DNA"/>
</dbReference>